<organism evidence="1 2">
    <name type="scientific">Melastoma candidum</name>
    <dbReference type="NCBI Taxonomy" id="119954"/>
    <lineage>
        <taxon>Eukaryota</taxon>
        <taxon>Viridiplantae</taxon>
        <taxon>Streptophyta</taxon>
        <taxon>Embryophyta</taxon>
        <taxon>Tracheophyta</taxon>
        <taxon>Spermatophyta</taxon>
        <taxon>Magnoliopsida</taxon>
        <taxon>eudicotyledons</taxon>
        <taxon>Gunneridae</taxon>
        <taxon>Pentapetalae</taxon>
        <taxon>rosids</taxon>
        <taxon>malvids</taxon>
        <taxon>Myrtales</taxon>
        <taxon>Melastomataceae</taxon>
        <taxon>Melastomatoideae</taxon>
        <taxon>Melastomateae</taxon>
        <taxon>Melastoma</taxon>
    </lineage>
</organism>
<protein>
    <submittedName>
        <fullName evidence="1">Uncharacterized protein</fullName>
    </submittedName>
</protein>
<sequence length="362" mass="39784">MNPTLTLSLPTYSSFPSAAAAFHPLSNPRFLPLPCTLVRTAPWDKPPFPKFLVKSSSTSSRSLAADPVPSSDTPLPTPNPLLGKIKSFVRSSLLIAATVSFVVRVNGNAVARAEVSSPPPAVDVEELPADVGGEAVAATLDARVDGVSSESVLPEFLGSNPESLDSLKKLLQQKLEAGEDREGLTLLERIVASHPGLTEYKFLLARLYSELGDTENARRVFDDILADNPLSFEALFENSLLMDRCGKGEAVISRLEEAVRIAEDEGKEKEARDVRLIIAQMEFLRKDVEGALRSYEELIKDDGTDFRPYFCKGMIFSLVGKDDEAKEMFRKYKELSPRKFDVEGYIRSPLSRVKVFGADETN</sequence>
<dbReference type="Proteomes" id="UP001057402">
    <property type="component" value="Chromosome 2"/>
</dbReference>
<keyword evidence="2" id="KW-1185">Reference proteome</keyword>
<proteinExistence type="predicted"/>
<evidence type="ECO:0000313" key="1">
    <source>
        <dbReference type="EMBL" id="KAI4385831.1"/>
    </source>
</evidence>
<dbReference type="EMBL" id="CM042881">
    <property type="protein sequence ID" value="KAI4385831.1"/>
    <property type="molecule type" value="Genomic_DNA"/>
</dbReference>
<reference evidence="2" key="1">
    <citation type="journal article" date="2023" name="Front. Plant Sci.">
        <title>Chromosomal-level genome assembly of Melastoma candidum provides insights into trichome evolution.</title>
        <authorList>
            <person name="Zhong Y."/>
            <person name="Wu W."/>
            <person name="Sun C."/>
            <person name="Zou P."/>
            <person name="Liu Y."/>
            <person name="Dai S."/>
            <person name="Zhou R."/>
        </authorList>
    </citation>
    <scope>NUCLEOTIDE SEQUENCE [LARGE SCALE GENOMIC DNA]</scope>
</reference>
<gene>
    <name evidence="1" type="ORF">MLD38_003824</name>
</gene>
<comment type="caution">
    <text evidence="1">The sequence shown here is derived from an EMBL/GenBank/DDBJ whole genome shotgun (WGS) entry which is preliminary data.</text>
</comment>
<evidence type="ECO:0000313" key="2">
    <source>
        <dbReference type="Proteomes" id="UP001057402"/>
    </source>
</evidence>
<name>A0ACB9S308_9MYRT</name>
<accession>A0ACB9S308</accession>